<dbReference type="Proteomes" id="UP000198406">
    <property type="component" value="Unassembled WGS sequence"/>
</dbReference>
<dbReference type="EMBL" id="BDSP01000140">
    <property type="protein sequence ID" value="GAX19805.1"/>
    <property type="molecule type" value="Genomic_DNA"/>
</dbReference>
<comment type="caution">
    <text evidence="1">The sequence shown here is derived from an EMBL/GenBank/DDBJ whole genome shotgun (WGS) entry which is preliminary data.</text>
</comment>
<organism evidence="1 2">
    <name type="scientific">Fistulifera solaris</name>
    <name type="common">Oleaginous diatom</name>
    <dbReference type="NCBI Taxonomy" id="1519565"/>
    <lineage>
        <taxon>Eukaryota</taxon>
        <taxon>Sar</taxon>
        <taxon>Stramenopiles</taxon>
        <taxon>Ochrophyta</taxon>
        <taxon>Bacillariophyta</taxon>
        <taxon>Bacillariophyceae</taxon>
        <taxon>Bacillariophycidae</taxon>
        <taxon>Naviculales</taxon>
        <taxon>Naviculaceae</taxon>
        <taxon>Fistulifera</taxon>
    </lineage>
</organism>
<proteinExistence type="predicted"/>
<evidence type="ECO:0000313" key="2">
    <source>
        <dbReference type="Proteomes" id="UP000198406"/>
    </source>
</evidence>
<sequence>MNVVESYRITNNGGIAPLTGKRKKRTMNQGPLWSLCWRFGRIVLSSRDFFVSQHKRDRGISDTGFVR</sequence>
<dbReference type="InParanoid" id="A0A1Z5K0J2"/>
<dbReference type="AlphaFoldDB" id="A0A1Z5K0J2"/>
<protein>
    <submittedName>
        <fullName evidence="1">Uncharacterized protein</fullName>
    </submittedName>
</protein>
<name>A0A1Z5K0J2_FISSO</name>
<accession>A0A1Z5K0J2</accession>
<gene>
    <name evidence="1" type="ORF">FisN_11Lu351</name>
</gene>
<keyword evidence="2" id="KW-1185">Reference proteome</keyword>
<reference evidence="1 2" key="1">
    <citation type="journal article" date="2015" name="Plant Cell">
        <title>Oil accumulation by the oleaginous diatom Fistulifera solaris as revealed by the genome and transcriptome.</title>
        <authorList>
            <person name="Tanaka T."/>
            <person name="Maeda Y."/>
            <person name="Veluchamy A."/>
            <person name="Tanaka M."/>
            <person name="Abida H."/>
            <person name="Marechal E."/>
            <person name="Bowler C."/>
            <person name="Muto M."/>
            <person name="Sunaga Y."/>
            <person name="Tanaka M."/>
            <person name="Yoshino T."/>
            <person name="Taniguchi T."/>
            <person name="Fukuda Y."/>
            <person name="Nemoto M."/>
            <person name="Matsumoto M."/>
            <person name="Wong P.S."/>
            <person name="Aburatani S."/>
            <person name="Fujibuchi W."/>
        </authorList>
    </citation>
    <scope>NUCLEOTIDE SEQUENCE [LARGE SCALE GENOMIC DNA]</scope>
    <source>
        <strain evidence="1 2">JPCC DA0580</strain>
    </source>
</reference>
<evidence type="ECO:0000313" key="1">
    <source>
        <dbReference type="EMBL" id="GAX19805.1"/>
    </source>
</evidence>